<keyword evidence="2" id="KW-0808">Transferase</keyword>
<keyword evidence="2" id="KW-0548">Nucleotidyltransferase</keyword>
<evidence type="ECO:0000259" key="1">
    <source>
        <dbReference type="Pfam" id="PF07727"/>
    </source>
</evidence>
<feature type="non-terminal residue" evidence="2">
    <location>
        <position position="92"/>
    </location>
</feature>
<dbReference type="GO" id="GO:0003964">
    <property type="term" value="F:RNA-directed DNA polymerase activity"/>
    <property type="evidence" value="ECO:0007669"/>
    <property type="project" value="UniProtKB-KW"/>
</dbReference>
<reference evidence="2" key="1">
    <citation type="journal article" date="2021" name="Vet Sci">
        <title>O-Serogroups and Pathovirotypes of Escherichia coli Isolated from Post-Weaning Piglets Showing Diarrhoea and/or Oedema in South Korea.</title>
        <authorList>
            <person name="Byun J.W."/>
            <person name="Moon B.Y."/>
            <person name="Do K.H."/>
            <person name="Lee K."/>
            <person name="Lee H.Y."/>
            <person name="Kim W.I."/>
            <person name="So B."/>
            <person name="Lee W.K."/>
        </authorList>
    </citation>
    <scope>NUCLEOTIDE SEQUENCE</scope>
    <source>
        <strain evidence="2">84/14</strain>
    </source>
</reference>
<dbReference type="Proteomes" id="UP001077788">
    <property type="component" value="Unassembled WGS sequence"/>
</dbReference>
<dbReference type="RefSeq" id="WP_267992538.1">
    <property type="nucleotide sequence ID" value="NZ_JAPQFC010001367.1"/>
</dbReference>
<name>A0A9Q4DKA9_ACTPL</name>
<dbReference type="Pfam" id="PF07727">
    <property type="entry name" value="RVT_2"/>
    <property type="match status" value="1"/>
</dbReference>
<sequence>YVDDIIFGSNEEGMIQSFALVMQKEFEMSFLGELTYFLGLQIQQNEGGIFLSQTKYLKQILKKYGMEDSKPICTPMVTGCNLSENDESTAVH</sequence>
<feature type="non-terminal residue" evidence="2">
    <location>
        <position position="1"/>
    </location>
</feature>
<protein>
    <submittedName>
        <fullName evidence="2">Reverse transcriptase domain-containing protein</fullName>
    </submittedName>
</protein>
<feature type="domain" description="Reverse transcriptase Ty1/copia-type" evidence="1">
    <location>
        <begin position="1"/>
        <end position="77"/>
    </location>
</feature>
<comment type="caution">
    <text evidence="2">The sequence shown here is derived from an EMBL/GenBank/DDBJ whole genome shotgun (WGS) entry which is preliminary data.</text>
</comment>
<dbReference type="EMBL" id="JAPQFC010001367">
    <property type="protein sequence ID" value="MCY6525129.1"/>
    <property type="molecule type" value="Genomic_DNA"/>
</dbReference>
<evidence type="ECO:0000313" key="2">
    <source>
        <dbReference type="EMBL" id="MCY6525129.1"/>
    </source>
</evidence>
<accession>A0A9Q4DKA9</accession>
<proteinExistence type="predicted"/>
<keyword evidence="2" id="KW-0695">RNA-directed DNA polymerase</keyword>
<organism evidence="2 3">
    <name type="scientific">Actinobacillus pleuropneumoniae</name>
    <name type="common">Haemophilus pleuropneumoniae</name>
    <dbReference type="NCBI Taxonomy" id="715"/>
    <lineage>
        <taxon>Bacteria</taxon>
        <taxon>Pseudomonadati</taxon>
        <taxon>Pseudomonadota</taxon>
        <taxon>Gammaproteobacteria</taxon>
        <taxon>Pasteurellales</taxon>
        <taxon>Pasteurellaceae</taxon>
        <taxon>Actinobacillus</taxon>
    </lineage>
</organism>
<dbReference type="AlphaFoldDB" id="A0A9Q4DKA9"/>
<gene>
    <name evidence="2" type="ORF">OYG11_13105</name>
</gene>
<dbReference type="InterPro" id="IPR013103">
    <property type="entry name" value="RVT_2"/>
</dbReference>
<reference evidence="2" key="2">
    <citation type="submission" date="2022-12" db="EMBL/GenBank/DDBJ databases">
        <authorList>
            <person name="Kardos G."/>
            <person name="Sarkozi R."/>
            <person name="Laczko L."/>
            <person name="Marton S."/>
            <person name="Makrai L."/>
            <person name="Banyai K."/>
            <person name="Fodor L."/>
        </authorList>
    </citation>
    <scope>NUCLEOTIDE SEQUENCE</scope>
    <source>
        <strain evidence="2">84/14</strain>
    </source>
</reference>
<evidence type="ECO:0000313" key="3">
    <source>
        <dbReference type="Proteomes" id="UP001077788"/>
    </source>
</evidence>